<dbReference type="AlphaFoldDB" id="A0A0N4YAM2"/>
<organism evidence="4">
    <name type="scientific">Nippostrongylus brasiliensis</name>
    <name type="common">Rat hookworm</name>
    <dbReference type="NCBI Taxonomy" id="27835"/>
    <lineage>
        <taxon>Eukaryota</taxon>
        <taxon>Metazoa</taxon>
        <taxon>Ecdysozoa</taxon>
        <taxon>Nematoda</taxon>
        <taxon>Chromadorea</taxon>
        <taxon>Rhabditida</taxon>
        <taxon>Rhabditina</taxon>
        <taxon>Rhabditomorpha</taxon>
        <taxon>Strongyloidea</taxon>
        <taxon>Heligmosomidae</taxon>
        <taxon>Nippostrongylus</taxon>
    </lineage>
</organism>
<dbReference type="OMA" id="WNQLGMV"/>
<proteinExistence type="predicted"/>
<evidence type="ECO:0000313" key="4">
    <source>
        <dbReference type="WBParaSite" id="NBR_0001344901-mRNA-1"/>
    </source>
</evidence>
<gene>
    <name evidence="2" type="ORF">NBR_LOCUS13450</name>
</gene>
<reference evidence="4" key="1">
    <citation type="submission" date="2017-02" db="UniProtKB">
        <authorList>
            <consortium name="WormBaseParasite"/>
        </authorList>
    </citation>
    <scope>IDENTIFICATION</scope>
</reference>
<accession>A0A0N4YAM2</accession>
<name>A0A0N4YAM2_NIPBR</name>
<evidence type="ECO:0000313" key="3">
    <source>
        <dbReference type="Proteomes" id="UP000271162"/>
    </source>
</evidence>
<feature type="compositionally biased region" description="Low complexity" evidence="1">
    <location>
        <begin position="13"/>
        <end position="36"/>
    </location>
</feature>
<feature type="compositionally biased region" description="Polar residues" evidence="1">
    <location>
        <begin position="1"/>
        <end position="12"/>
    </location>
</feature>
<evidence type="ECO:0000313" key="2">
    <source>
        <dbReference type="EMBL" id="VDL77039.1"/>
    </source>
</evidence>
<dbReference type="WBParaSite" id="NBR_0001344901-mRNA-1">
    <property type="protein sequence ID" value="NBR_0001344901-mRNA-1"/>
    <property type="gene ID" value="NBR_0001344901"/>
</dbReference>
<protein>
    <submittedName>
        <fullName evidence="4">YTH domain-containing protein</fullName>
    </submittedName>
</protein>
<feature type="region of interest" description="Disordered" evidence="1">
    <location>
        <begin position="1"/>
        <end position="57"/>
    </location>
</feature>
<evidence type="ECO:0000256" key="1">
    <source>
        <dbReference type="SAM" id="MobiDB-lite"/>
    </source>
</evidence>
<sequence>MFANGPDQQFYHQTPPAAPSQQQQQQPTPTQQQQQSVIVRQPDLPDDHDDIGGGYAASTPYYGLAPSTTVVPNAYSTPYNMNMPIPFLFGDWNQLGMVNLITSPECDGLVLLALDHG</sequence>
<reference evidence="2 3" key="2">
    <citation type="submission" date="2018-11" db="EMBL/GenBank/DDBJ databases">
        <authorList>
            <consortium name="Pathogen Informatics"/>
        </authorList>
    </citation>
    <scope>NUCLEOTIDE SEQUENCE [LARGE SCALE GENOMIC DNA]</scope>
</reference>
<keyword evidence="3" id="KW-1185">Reference proteome</keyword>
<dbReference type="EMBL" id="UYSL01021044">
    <property type="protein sequence ID" value="VDL77039.1"/>
    <property type="molecule type" value="Genomic_DNA"/>
</dbReference>
<dbReference type="Proteomes" id="UP000271162">
    <property type="component" value="Unassembled WGS sequence"/>
</dbReference>